<evidence type="ECO:0000256" key="4">
    <source>
        <dbReference type="SAM" id="MobiDB-lite"/>
    </source>
</evidence>
<dbReference type="RefSeq" id="WP_146690067.1">
    <property type="nucleotide sequence ID" value="NZ_LT629750.1"/>
</dbReference>
<dbReference type="InterPro" id="IPR017853">
    <property type="entry name" value="GH"/>
</dbReference>
<evidence type="ECO:0000256" key="3">
    <source>
        <dbReference type="ARBA" id="ARBA00023295"/>
    </source>
</evidence>
<evidence type="ECO:0000313" key="7">
    <source>
        <dbReference type="Proteomes" id="UP000243904"/>
    </source>
</evidence>
<keyword evidence="3" id="KW-0326">Glycosidase</keyword>
<protein>
    <submittedName>
        <fullName evidence="6">Glycogen operon protein</fullName>
    </submittedName>
</protein>
<dbReference type="Gene3D" id="2.60.40.1180">
    <property type="entry name" value="Golgi alpha-mannosidase II"/>
    <property type="match status" value="1"/>
</dbReference>
<dbReference type="InterPro" id="IPR044505">
    <property type="entry name" value="GlgX_Isoamylase_N_E_set"/>
</dbReference>
<dbReference type="Pfam" id="PF00128">
    <property type="entry name" value="Alpha-amylase"/>
    <property type="match status" value="1"/>
</dbReference>
<dbReference type="SUPFAM" id="SSF51445">
    <property type="entry name" value="(Trans)glycosidases"/>
    <property type="match status" value="1"/>
</dbReference>
<evidence type="ECO:0000259" key="5">
    <source>
        <dbReference type="SMART" id="SM00642"/>
    </source>
</evidence>
<keyword evidence="7" id="KW-1185">Reference proteome</keyword>
<evidence type="ECO:0000256" key="2">
    <source>
        <dbReference type="ARBA" id="ARBA00022801"/>
    </source>
</evidence>
<dbReference type="InterPro" id="IPR014756">
    <property type="entry name" value="Ig_E-set"/>
</dbReference>
<gene>
    <name evidence="6" type="ORF">SAMN05444158_6293</name>
</gene>
<sequence>MRLSAGTPSRLGASWDGRGTNFALFSANAQRVELCLFDNQGRRELERIRLPERSEDVWHGYLNDVAPGQLYGYRVYGPYEPEHGHRFNPNKLLLDPYAKRLAGRLVWSDAHFGYRTGSAREDLSFDRRDNARGMPKAVVVDETFNWGRREIRPNIPWEDTIIYEAHVKGLTQKRDDIPPNLRGTYGGLSSPVMIDHLKRLGVTTIELLPIHGFVDDRMLVEKKLVNYWGYNTLSFFAPEPRYSQDNPLDAFRTTVARLHDAGIEVMLDVVYNHTAEGNHLGPTLSFRGIDNASYYWLMPDNPRYYDDFTGCGSSVNLTHPRVLQMVMDSLRYWVEVCHVDGFRFDLATTLARGPNGFERNSSFLTAVRQDPVLATVKLVAEPWDLGLGGYQVGGFPSQWSEWNDRYRSAMRRYWSGEGSLIGEVSSRMTGSSDLFNHSGRTQRASVNHITVHDGFTLSDLFSYNEKHNEANGEDNRDGSSDNLSNNCGHEGPTDDPAVVAMRRQLRKNQLACVLLAQGLPLILAGDEVGNSQGGNNNAYCQDNEIGWVGWEGLNQEGDDLTDFIGHMIGLRKQFSQLRSHRWLDGRRPDGSYGVLWLTPSADEMKESDWNFPEGRFLAYVLGPMEQGQAPIFIVLNAAPEEIEFTLPKMTEYASWKQLLNTTESQQKTTDFASGAETKAPPRSVLVFAGSA</sequence>
<dbReference type="InterPro" id="IPR013783">
    <property type="entry name" value="Ig-like_fold"/>
</dbReference>
<dbReference type="AlphaFoldDB" id="A0A1H2AMU1"/>
<feature type="compositionally biased region" description="Basic and acidic residues" evidence="4">
    <location>
        <begin position="467"/>
        <end position="479"/>
    </location>
</feature>
<accession>A0A1H2AMU1</accession>
<dbReference type="InterPro" id="IPR013780">
    <property type="entry name" value="Glyco_hydro_b"/>
</dbReference>
<dbReference type="InterPro" id="IPR006047">
    <property type="entry name" value="GH13_cat_dom"/>
</dbReference>
<dbReference type="SUPFAM" id="SSF51011">
    <property type="entry name" value="Glycosyl hydrolase domain"/>
    <property type="match status" value="1"/>
</dbReference>
<evidence type="ECO:0000313" key="6">
    <source>
        <dbReference type="EMBL" id="SDT47164.1"/>
    </source>
</evidence>
<dbReference type="Gene3D" id="2.60.40.10">
    <property type="entry name" value="Immunoglobulins"/>
    <property type="match status" value="1"/>
</dbReference>
<feature type="domain" description="Glycosyl hydrolase family 13 catalytic" evidence="5">
    <location>
        <begin position="138"/>
        <end position="571"/>
    </location>
</feature>
<dbReference type="SMART" id="SM00642">
    <property type="entry name" value="Aamy"/>
    <property type="match status" value="1"/>
</dbReference>
<dbReference type="CDD" id="cd02856">
    <property type="entry name" value="E_set_GDE_Isoamylase_N"/>
    <property type="match status" value="1"/>
</dbReference>
<feature type="region of interest" description="Disordered" evidence="4">
    <location>
        <begin position="467"/>
        <end position="495"/>
    </location>
</feature>
<dbReference type="GO" id="GO:0005980">
    <property type="term" value="P:glycogen catabolic process"/>
    <property type="evidence" value="ECO:0007669"/>
    <property type="project" value="InterPro"/>
</dbReference>
<organism evidence="6 7">
    <name type="scientific">Bradyrhizobium canariense</name>
    <dbReference type="NCBI Taxonomy" id="255045"/>
    <lineage>
        <taxon>Bacteria</taxon>
        <taxon>Pseudomonadati</taxon>
        <taxon>Pseudomonadota</taxon>
        <taxon>Alphaproteobacteria</taxon>
        <taxon>Hyphomicrobiales</taxon>
        <taxon>Nitrobacteraceae</taxon>
        <taxon>Bradyrhizobium</taxon>
    </lineage>
</organism>
<dbReference type="SUPFAM" id="SSF81296">
    <property type="entry name" value="E set domains"/>
    <property type="match status" value="1"/>
</dbReference>
<name>A0A1H2AMU1_9BRAD</name>
<dbReference type="GO" id="GO:0004135">
    <property type="term" value="F:amylo-alpha-1,6-glucosidase activity"/>
    <property type="evidence" value="ECO:0007669"/>
    <property type="project" value="InterPro"/>
</dbReference>
<dbReference type="InterPro" id="IPR011837">
    <property type="entry name" value="Glycogen_debranch_GlgX"/>
</dbReference>
<proteinExistence type="inferred from homology"/>
<dbReference type="PANTHER" id="PTHR43002">
    <property type="entry name" value="GLYCOGEN DEBRANCHING ENZYME"/>
    <property type="match status" value="1"/>
</dbReference>
<dbReference type="Gene3D" id="3.20.20.80">
    <property type="entry name" value="Glycosidases"/>
    <property type="match status" value="1"/>
</dbReference>
<reference evidence="7" key="1">
    <citation type="submission" date="2016-10" db="EMBL/GenBank/DDBJ databases">
        <authorList>
            <person name="Varghese N."/>
            <person name="Submissions S."/>
        </authorList>
    </citation>
    <scope>NUCLEOTIDE SEQUENCE [LARGE SCALE GENOMIC DNA]</scope>
    <source>
        <strain evidence="7">GAS369</strain>
    </source>
</reference>
<dbReference type="Proteomes" id="UP000243904">
    <property type="component" value="Chromosome I"/>
</dbReference>
<dbReference type="CDD" id="cd11326">
    <property type="entry name" value="AmyAc_Glg_debranch"/>
    <property type="match status" value="1"/>
</dbReference>
<comment type="similarity">
    <text evidence="1">Belongs to the glycosyl hydrolase 13 family.</text>
</comment>
<keyword evidence="2" id="KW-0378">Hydrolase</keyword>
<dbReference type="InterPro" id="IPR004193">
    <property type="entry name" value="Glyco_hydro_13_N"/>
</dbReference>
<dbReference type="NCBIfam" id="TIGR02100">
    <property type="entry name" value="glgX_debranch"/>
    <property type="match status" value="1"/>
</dbReference>
<dbReference type="Pfam" id="PF02922">
    <property type="entry name" value="CBM_48"/>
    <property type="match status" value="1"/>
</dbReference>
<evidence type="ECO:0000256" key="1">
    <source>
        <dbReference type="ARBA" id="ARBA00008061"/>
    </source>
</evidence>
<dbReference type="EMBL" id="LT629750">
    <property type="protein sequence ID" value="SDT47164.1"/>
    <property type="molecule type" value="Genomic_DNA"/>
</dbReference>